<keyword evidence="1" id="KW-1133">Transmembrane helix</keyword>
<evidence type="ECO:0000313" key="3">
    <source>
        <dbReference type="Proteomes" id="UP000177798"/>
    </source>
</evidence>
<dbReference type="Proteomes" id="UP000177798">
    <property type="component" value="Chromosome 1"/>
</dbReference>
<dbReference type="SUPFAM" id="SSF53254">
    <property type="entry name" value="Phosphoglycerate mutase-like"/>
    <property type="match status" value="1"/>
</dbReference>
<protein>
    <recommendedName>
        <fullName evidence="4">Phosphoglycerate mutase</fullName>
    </recommendedName>
</protein>
<reference evidence="3" key="1">
    <citation type="journal article" date="2017" name="Genome Biol. Evol.">
        <title>The complete genome sequence of the phytopathogenic fungus Sclerotinia sclerotiorum reveals insights into the genome architecture of broad host range pathogens.</title>
        <authorList>
            <person name="Derbyshire M."/>
            <person name="Denton-Giles M."/>
            <person name="Hegedus D."/>
            <person name="Seifbarghy S."/>
            <person name="Rollins J."/>
            <person name="van Kan J."/>
            <person name="Seidl M.F."/>
            <person name="Faino L."/>
            <person name="Mbengue M."/>
            <person name="Navaud O."/>
            <person name="Raffaele S."/>
            <person name="Hammond-Kosack K."/>
            <person name="Heard S."/>
            <person name="Oliver R."/>
        </authorList>
    </citation>
    <scope>NUCLEOTIDE SEQUENCE [LARGE SCALE GENOMIC DNA]</scope>
    <source>
        <strain evidence="3">ATCC 18683 / 1980 / Ss-1</strain>
    </source>
</reference>
<dbReference type="EMBL" id="CP017814">
    <property type="protein sequence ID" value="APA05519.1"/>
    <property type="molecule type" value="Genomic_DNA"/>
</dbReference>
<proteinExistence type="predicted"/>
<dbReference type="InterPro" id="IPR029033">
    <property type="entry name" value="His_PPase_superfam"/>
</dbReference>
<name>A0A1D9PSC1_SCLS1</name>
<dbReference type="InterPro" id="IPR050275">
    <property type="entry name" value="PGM_Phosphatase"/>
</dbReference>
<dbReference type="Pfam" id="PF00300">
    <property type="entry name" value="His_Phos_1"/>
    <property type="match status" value="1"/>
</dbReference>
<evidence type="ECO:0008006" key="4">
    <source>
        <dbReference type="Google" id="ProtNLM"/>
    </source>
</evidence>
<dbReference type="AlphaFoldDB" id="A0A1D9PSC1"/>
<sequence length="323" mass="36645">MVLSSRIKQYFAPLAPKLETKIFVHLMRHGEAYHNLGHFDGKINLESYNILDPRLTVEGLRQVGFARKEMAKRCPVPNIVLTSPLIRTVETALHVFPISNNGSFSHRPRIVAYDDLRESGAYFCNVRQEIFDLKTQFHHMGVDFTALSPVIPPLKGAIRATQRAEIVRKEISRIARIIRKGGGFWKGVYIGSAIAQTFGWRLWTKARGDTHIVVISHGSFMKSLLPSSHTTRRVWKKFKPGEVRTYVLNADGQLNETAESKSIRSKITTVSQKGKDVEPHNWMLFGIFMWILGLLLCGFGIYLNGLMNTPSNKMFLDCLEFGD</sequence>
<gene>
    <name evidence="2" type="ORF">sscle_01g002890</name>
</gene>
<evidence type="ECO:0000313" key="2">
    <source>
        <dbReference type="EMBL" id="APA05519.1"/>
    </source>
</evidence>
<dbReference type="SMART" id="SM00855">
    <property type="entry name" value="PGAM"/>
    <property type="match status" value="1"/>
</dbReference>
<dbReference type="InterPro" id="IPR013078">
    <property type="entry name" value="His_Pase_superF_clade-1"/>
</dbReference>
<dbReference type="PANTHER" id="PTHR48100">
    <property type="entry name" value="BROAD-SPECIFICITY PHOSPHATASE YOR283W-RELATED"/>
    <property type="match status" value="1"/>
</dbReference>
<dbReference type="OrthoDB" id="496981at2759"/>
<accession>A0A1D9PSC1</accession>
<dbReference type="PANTHER" id="PTHR48100:SF54">
    <property type="entry name" value="PHOSPHATASE SPAC5H10.03-RELATED"/>
    <property type="match status" value="1"/>
</dbReference>
<organism evidence="2 3">
    <name type="scientific">Sclerotinia sclerotiorum (strain ATCC 18683 / 1980 / Ss-1)</name>
    <name type="common">White mold</name>
    <name type="synonym">Whetzelinia sclerotiorum</name>
    <dbReference type="NCBI Taxonomy" id="665079"/>
    <lineage>
        <taxon>Eukaryota</taxon>
        <taxon>Fungi</taxon>
        <taxon>Dikarya</taxon>
        <taxon>Ascomycota</taxon>
        <taxon>Pezizomycotina</taxon>
        <taxon>Leotiomycetes</taxon>
        <taxon>Helotiales</taxon>
        <taxon>Sclerotiniaceae</taxon>
        <taxon>Sclerotinia</taxon>
    </lineage>
</organism>
<feature type="transmembrane region" description="Helical" evidence="1">
    <location>
        <begin position="282"/>
        <end position="303"/>
    </location>
</feature>
<dbReference type="VEuPathDB" id="FungiDB:sscle_01g002890"/>
<keyword evidence="1" id="KW-0472">Membrane</keyword>
<dbReference type="CDD" id="cd07067">
    <property type="entry name" value="HP_PGM_like"/>
    <property type="match status" value="1"/>
</dbReference>
<dbReference type="Gene3D" id="3.40.50.1240">
    <property type="entry name" value="Phosphoglycerate mutase-like"/>
    <property type="match status" value="1"/>
</dbReference>
<evidence type="ECO:0000256" key="1">
    <source>
        <dbReference type="SAM" id="Phobius"/>
    </source>
</evidence>
<keyword evidence="1" id="KW-0812">Transmembrane</keyword>